<comment type="caution">
    <text evidence="1">The sequence shown here is derived from an EMBL/GenBank/DDBJ whole genome shotgun (WGS) entry which is preliminary data.</text>
</comment>
<dbReference type="AlphaFoldDB" id="A0AAN9PSU5"/>
<organism evidence="1 2">
    <name type="scientific">Clitoria ternatea</name>
    <name type="common">Butterfly pea</name>
    <dbReference type="NCBI Taxonomy" id="43366"/>
    <lineage>
        <taxon>Eukaryota</taxon>
        <taxon>Viridiplantae</taxon>
        <taxon>Streptophyta</taxon>
        <taxon>Embryophyta</taxon>
        <taxon>Tracheophyta</taxon>
        <taxon>Spermatophyta</taxon>
        <taxon>Magnoliopsida</taxon>
        <taxon>eudicotyledons</taxon>
        <taxon>Gunneridae</taxon>
        <taxon>Pentapetalae</taxon>
        <taxon>rosids</taxon>
        <taxon>fabids</taxon>
        <taxon>Fabales</taxon>
        <taxon>Fabaceae</taxon>
        <taxon>Papilionoideae</taxon>
        <taxon>50 kb inversion clade</taxon>
        <taxon>NPAAA clade</taxon>
        <taxon>indigoferoid/millettioid clade</taxon>
        <taxon>Phaseoleae</taxon>
        <taxon>Clitoria</taxon>
    </lineage>
</organism>
<keyword evidence="2" id="KW-1185">Reference proteome</keyword>
<protein>
    <submittedName>
        <fullName evidence="1">Uncharacterized protein</fullName>
    </submittedName>
</protein>
<dbReference type="EMBL" id="JAYKXN010000002">
    <property type="protein sequence ID" value="KAK7309291.1"/>
    <property type="molecule type" value="Genomic_DNA"/>
</dbReference>
<evidence type="ECO:0000313" key="1">
    <source>
        <dbReference type="EMBL" id="KAK7309291.1"/>
    </source>
</evidence>
<proteinExistence type="predicted"/>
<accession>A0AAN9PSU5</accession>
<evidence type="ECO:0000313" key="2">
    <source>
        <dbReference type="Proteomes" id="UP001359559"/>
    </source>
</evidence>
<sequence>MLQISDVVNLVYDDIARELPGVSPACGVCCAPFRYAFYYYVSVAPLRIIALTRRIRRQVLIGFNHEKMLGGVLSKYNFGKVN</sequence>
<gene>
    <name evidence="1" type="ORF">RJT34_05886</name>
</gene>
<dbReference type="Proteomes" id="UP001359559">
    <property type="component" value="Unassembled WGS sequence"/>
</dbReference>
<reference evidence="1 2" key="1">
    <citation type="submission" date="2024-01" db="EMBL/GenBank/DDBJ databases">
        <title>The genomes of 5 underutilized Papilionoideae crops provide insights into root nodulation and disease resistance.</title>
        <authorList>
            <person name="Yuan L."/>
        </authorList>
    </citation>
    <scope>NUCLEOTIDE SEQUENCE [LARGE SCALE GENOMIC DNA]</scope>
    <source>
        <strain evidence="1">LY-2023</strain>
        <tissue evidence="1">Leaf</tissue>
    </source>
</reference>
<name>A0AAN9PSU5_CLITE</name>